<dbReference type="Gene3D" id="2.102.10.10">
    <property type="entry name" value="Rieske [2Fe-2S] iron-sulphur domain"/>
    <property type="match status" value="1"/>
</dbReference>
<dbReference type="PANTHER" id="PTHR21496:SF0">
    <property type="entry name" value="RIESKE DOMAIN-CONTAINING PROTEIN"/>
    <property type="match status" value="1"/>
</dbReference>
<dbReference type="Proteomes" id="UP000604001">
    <property type="component" value="Unassembled WGS sequence"/>
</dbReference>
<name>A0ABR6U982_9ACTN</name>
<evidence type="ECO:0000256" key="3">
    <source>
        <dbReference type="ARBA" id="ARBA00023004"/>
    </source>
</evidence>
<dbReference type="EMBL" id="JACMYC010000006">
    <property type="protein sequence ID" value="MBC2961005.1"/>
    <property type="molecule type" value="Genomic_DNA"/>
</dbReference>
<evidence type="ECO:0000256" key="6">
    <source>
        <dbReference type="ARBA" id="ARBA00038001"/>
    </source>
</evidence>
<sequence length="131" mass="14560">MSDDKRPSVPLAELAGGKVRLVGQWVVGLRRTTSTEDPTERTGEPFAVSRRCRHQLADLSKGHIDADGCLVCPWHQSKYDVSTGKMVEGPRGFLTYHGPARGYRQFVAAYSKVLKLRRGRAHVVGDRVEVD</sequence>
<dbReference type="PANTHER" id="PTHR21496">
    <property type="entry name" value="FERREDOXIN-RELATED"/>
    <property type="match status" value="1"/>
</dbReference>
<keyword evidence="1" id="KW-0001">2Fe-2S</keyword>
<dbReference type="PROSITE" id="PS51296">
    <property type="entry name" value="RIESKE"/>
    <property type="match status" value="1"/>
</dbReference>
<evidence type="ECO:0000256" key="4">
    <source>
        <dbReference type="ARBA" id="ARBA00023014"/>
    </source>
</evidence>
<dbReference type="Pfam" id="PF00355">
    <property type="entry name" value="Rieske"/>
    <property type="match status" value="1"/>
</dbReference>
<proteinExistence type="inferred from homology"/>
<organism evidence="8 9">
    <name type="scientific">Nocardioides deserti</name>
    <dbReference type="NCBI Taxonomy" id="1588644"/>
    <lineage>
        <taxon>Bacteria</taxon>
        <taxon>Bacillati</taxon>
        <taxon>Actinomycetota</taxon>
        <taxon>Actinomycetes</taxon>
        <taxon>Propionibacteriales</taxon>
        <taxon>Nocardioidaceae</taxon>
        <taxon>Nocardioides</taxon>
    </lineage>
</organism>
<comment type="cofactor">
    <cofactor evidence="5">
        <name>[2Fe-2S] cluster</name>
        <dbReference type="ChEBI" id="CHEBI:190135"/>
    </cofactor>
</comment>
<dbReference type="SUPFAM" id="SSF50022">
    <property type="entry name" value="ISP domain"/>
    <property type="match status" value="1"/>
</dbReference>
<keyword evidence="2" id="KW-0479">Metal-binding</keyword>
<evidence type="ECO:0000259" key="7">
    <source>
        <dbReference type="PROSITE" id="PS51296"/>
    </source>
</evidence>
<reference evidence="8 9" key="1">
    <citation type="submission" date="2020-08" db="EMBL/GenBank/DDBJ databases">
        <title>novel species in genus Nocardioides.</title>
        <authorList>
            <person name="Zhang G."/>
        </authorList>
    </citation>
    <scope>NUCLEOTIDE SEQUENCE [LARGE SCALE GENOMIC DNA]</scope>
    <source>
        <strain evidence="8 9">SC8A-24</strain>
    </source>
</reference>
<comment type="caution">
    <text evidence="8">The sequence shown here is derived from an EMBL/GenBank/DDBJ whole genome shotgun (WGS) entry which is preliminary data.</text>
</comment>
<protein>
    <submittedName>
        <fullName evidence="8">Rieske (2Fe-2S) protein</fullName>
    </submittedName>
</protein>
<evidence type="ECO:0000256" key="2">
    <source>
        <dbReference type="ARBA" id="ARBA00022723"/>
    </source>
</evidence>
<evidence type="ECO:0000313" key="9">
    <source>
        <dbReference type="Proteomes" id="UP000604001"/>
    </source>
</evidence>
<evidence type="ECO:0000313" key="8">
    <source>
        <dbReference type="EMBL" id="MBC2961005.1"/>
    </source>
</evidence>
<feature type="domain" description="Rieske" evidence="7">
    <location>
        <begin position="6"/>
        <end position="109"/>
    </location>
</feature>
<evidence type="ECO:0000256" key="1">
    <source>
        <dbReference type="ARBA" id="ARBA00022714"/>
    </source>
</evidence>
<dbReference type="InterPro" id="IPR036922">
    <property type="entry name" value="Rieske_2Fe-2S_sf"/>
</dbReference>
<comment type="similarity">
    <text evidence="6">Belongs to the bacterial ring-hydroxylating dioxygenase ferredoxin component family.</text>
</comment>
<dbReference type="InterPro" id="IPR017941">
    <property type="entry name" value="Rieske_2Fe-2S"/>
</dbReference>
<evidence type="ECO:0000256" key="5">
    <source>
        <dbReference type="ARBA" id="ARBA00034078"/>
    </source>
</evidence>
<accession>A0ABR6U982</accession>
<keyword evidence="9" id="KW-1185">Reference proteome</keyword>
<gene>
    <name evidence="8" type="ORF">H7344_11945</name>
</gene>
<dbReference type="RefSeq" id="WP_186346254.1">
    <property type="nucleotide sequence ID" value="NZ_BMMR01000004.1"/>
</dbReference>
<keyword evidence="3" id="KW-0408">Iron</keyword>
<dbReference type="CDD" id="cd03467">
    <property type="entry name" value="Rieske"/>
    <property type="match status" value="1"/>
</dbReference>
<keyword evidence="4" id="KW-0411">Iron-sulfur</keyword>